<dbReference type="AlphaFoldDB" id="A0A6A6PE27"/>
<dbReference type="Proteomes" id="UP000799766">
    <property type="component" value="Unassembled WGS sequence"/>
</dbReference>
<evidence type="ECO:0000313" key="2">
    <source>
        <dbReference type="EMBL" id="KAF2462245.1"/>
    </source>
</evidence>
<gene>
    <name evidence="2" type="ORF">BDY21DRAFT_330888</name>
</gene>
<organism evidence="2 3">
    <name type="scientific">Lineolata rhizophorae</name>
    <dbReference type="NCBI Taxonomy" id="578093"/>
    <lineage>
        <taxon>Eukaryota</taxon>
        <taxon>Fungi</taxon>
        <taxon>Dikarya</taxon>
        <taxon>Ascomycota</taxon>
        <taxon>Pezizomycotina</taxon>
        <taxon>Dothideomycetes</taxon>
        <taxon>Dothideomycetes incertae sedis</taxon>
        <taxon>Lineolatales</taxon>
        <taxon>Lineolataceae</taxon>
        <taxon>Lineolata</taxon>
    </lineage>
</organism>
<keyword evidence="1" id="KW-0472">Membrane</keyword>
<keyword evidence="1" id="KW-1133">Transmembrane helix</keyword>
<evidence type="ECO:0000256" key="1">
    <source>
        <dbReference type="SAM" id="Phobius"/>
    </source>
</evidence>
<proteinExistence type="predicted"/>
<accession>A0A6A6PE27</accession>
<keyword evidence="3" id="KW-1185">Reference proteome</keyword>
<reference evidence="2" key="1">
    <citation type="journal article" date="2020" name="Stud. Mycol.">
        <title>101 Dothideomycetes genomes: a test case for predicting lifestyles and emergence of pathogens.</title>
        <authorList>
            <person name="Haridas S."/>
            <person name="Albert R."/>
            <person name="Binder M."/>
            <person name="Bloem J."/>
            <person name="Labutti K."/>
            <person name="Salamov A."/>
            <person name="Andreopoulos B."/>
            <person name="Baker S."/>
            <person name="Barry K."/>
            <person name="Bills G."/>
            <person name="Bluhm B."/>
            <person name="Cannon C."/>
            <person name="Castanera R."/>
            <person name="Culley D."/>
            <person name="Daum C."/>
            <person name="Ezra D."/>
            <person name="Gonzalez J."/>
            <person name="Henrissat B."/>
            <person name="Kuo A."/>
            <person name="Liang C."/>
            <person name="Lipzen A."/>
            <person name="Lutzoni F."/>
            <person name="Magnuson J."/>
            <person name="Mondo S."/>
            <person name="Nolan M."/>
            <person name="Ohm R."/>
            <person name="Pangilinan J."/>
            <person name="Park H.-J."/>
            <person name="Ramirez L."/>
            <person name="Alfaro M."/>
            <person name="Sun H."/>
            <person name="Tritt A."/>
            <person name="Yoshinaga Y."/>
            <person name="Zwiers L.-H."/>
            <person name="Turgeon B."/>
            <person name="Goodwin S."/>
            <person name="Spatafora J."/>
            <person name="Crous P."/>
            <person name="Grigoriev I."/>
        </authorList>
    </citation>
    <scope>NUCLEOTIDE SEQUENCE</scope>
    <source>
        <strain evidence="2">ATCC 16933</strain>
    </source>
</reference>
<sequence>MPGGNLLCLHGSARPIGRLGLAWRLILATLLSLTFLLRSLSNHFACSILSSRILSFRSASFCICYPSSAHSTICPSGFFEA</sequence>
<evidence type="ECO:0000313" key="3">
    <source>
        <dbReference type="Proteomes" id="UP000799766"/>
    </source>
</evidence>
<feature type="transmembrane region" description="Helical" evidence="1">
    <location>
        <begin position="21"/>
        <end position="40"/>
    </location>
</feature>
<name>A0A6A6PE27_9PEZI</name>
<dbReference type="EMBL" id="MU001670">
    <property type="protein sequence ID" value="KAF2462245.1"/>
    <property type="molecule type" value="Genomic_DNA"/>
</dbReference>
<protein>
    <submittedName>
        <fullName evidence="2">Uncharacterized protein</fullName>
    </submittedName>
</protein>
<keyword evidence="1" id="KW-0812">Transmembrane</keyword>